<dbReference type="SUPFAM" id="SSF53335">
    <property type="entry name" value="S-adenosyl-L-methionine-dependent methyltransferases"/>
    <property type="match status" value="1"/>
</dbReference>
<evidence type="ECO:0000259" key="11">
    <source>
        <dbReference type="PROSITE" id="PS52019"/>
    </source>
</evidence>
<dbReference type="InterPro" id="IPR011032">
    <property type="entry name" value="GroES-like_sf"/>
</dbReference>
<evidence type="ECO:0000256" key="5">
    <source>
        <dbReference type="ARBA" id="ARBA00023002"/>
    </source>
</evidence>
<dbReference type="Pfam" id="PF21089">
    <property type="entry name" value="PKS_DH_N"/>
    <property type="match status" value="1"/>
</dbReference>
<dbReference type="InterPro" id="IPR020806">
    <property type="entry name" value="PKS_PP-bd"/>
</dbReference>
<dbReference type="InterPro" id="IPR014043">
    <property type="entry name" value="Acyl_transferase_dom"/>
</dbReference>
<evidence type="ECO:0000313" key="13">
    <source>
        <dbReference type="Proteomes" id="UP000191342"/>
    </source>
</evidence>
<dbReference type="GO" id="GO:0031177">
    <property type="term" value="F:phosphopantetheine binding"/>
    <property type="evidence" value="ECO:0007669"/>
    <property type="project" value="InterPro"/>
</dbReference>
<feature type="region of interest" description="N-terminal hotdog fold" evidence="8">
    <location>
        <begin position="967"/>
        <end position="1104"/>
    </location>
</feature>
<evidence type="ECO:0000256" key="1">
    <source>
        <dbReference type="ARBA" id="ARBA00022450"/>
    </source>
</evidence>
<dbReference type="InterPro" id="IPR036291">
    <property type="entry name" value="NAD(P)-bd_dom_sf"/>
</dbReference>
<keyword evidence="7" id="KW-0012">Acyltransferase</keyword>
<dbReference type="InterPro" id="IPR050091">
    <property type="entry name" value="PKS_NRPS_Biosynth_Enz"/>
</dbReference>
<dbReference type="PROSITE" id="PS52004">
    <property type="entry name" value="KS3_2"/>
    <property type="match status" value="1"/>
</dbReference>
<dbReference type="PROSITE" id="PS52019">
    <property type="entry name" value="PKS_MFAS_DH"/>
    <property type="match status" value="1"/>
</dbReference>
<dbReference type="InterPro" id="IPR014030">
    <property type="entry name" value="Ketoacyl_synth_N"/>
</dbReference>
<dbReference type="GO" id="GO:0016491">
    <property type="term" value="F:oxidoreductase activity"/>
    <property type="evidence" value="ECO:0007669"/>
    <property type="project" value="UniProtKB-KW"/>
</dbReference>
<dbReference type="InterPro" id="IPR049900">
    <property type="entry name" value="PKS_mFAS_DH"/>
</dbReference>
<dbReference type="FunFam" id="3.40.366.10:FF:000002">
    <property type="entry name" value="Probable polyketide synthase 2"/>
    <property type="match status" value="1"/>
</dbReference>
<dbReference type="GO" id="GO:0004312">
    <property type="term" value="F:fatty acid synthase activity"/>
    <property type="evidence" value="ECO:0007669"/>
    <property type="project" value="TreeGrafter"/>
</dbReference>
<dbReference type="SUPFAM" id="SSF53901">
    <property type="entry name" value="Thiolase-like"/>
    <property type="match status" value="1"/>
</dbReference>
<dbReference type="PANTHER" id="PTHR43775">
    <property type="entry name" value="FATTY ACID SYNTHASE"/>
    <property type="match status" value="1"/>
</dbReference>
<dbReference type="Pfam" id="PF16197">
    <property type="entry name" value="KAsynt_C_assoc"/>
    <property type="match status" value="1"/>
</dbReference>
<dbReference type="InterPro" id="IPR057326">
    <property type="entry name" value="KR_dom"/>
</dbReference>
<dbReference type="SUPFAM" id="SSF47336">
    <property type="entry name" value="ACP-like"/>
    <property type="match status" value="1"/>
</dbReference>
<dbReference type="Gene3D" id="3.40.50.720">
    <property type="entry name" value="NAD(P)-binding Rossmann-like Domain"/>
    <property type="match status" value="2"/>
</dbReference>
<dbReference type="InterPro" id="IPR042104">
    <property type="entry name" value="PKS_dehydratase_sf"/>
</dbReference>
<dbReference type="InterPro" id="IPR009081">
    <property type="entry name" value="PP-bd_ACP"/>
</dbReference>
<reference evidence="13" key="1">
    <citation type="journal article" date="2017" name="Nat. Microbiol.">
        <title>Global analysis of biosynthetic gene clusters reveals vast potential of secondary metabolite production in Penicillium species.</title>
        <authorList>
            <person name="Nielsen J.C."/>
            <person name="Grijseels S."/>
            <person name="Prigent S."/>
            <person name="Ji B."/>
            <person name="Dainat J."/>
            <person name="Nielsen K.F."/>
            <person name="Frisvad J.C."/>
            <person name="Workman M."/>
            <person name="Nielsen J."/>
        </authorList>
    </citation>
    <scope>NUCLEOTIDE SEQUENCE [LARGE SCALE GENOMIC DNA]</scope>
    <source>
        <strain evidence="13">IBT 14082</strain>
    </source>
</reference>
<dbReference type="SMART" id="SM00825">
    <property type="entry name" value="PKS_KS"/>
    <property type="match status" value="1"/>
</dbReference>
<evidence type="ECO:0000256" key="8">
    <source>
        <dbReference type="PROSITE-ProRule" id="PRU01363"/>
    </source>
</evidence>
<dbReference type="InterPro" id="IPR016035">
    <property type="entry name" value="Acyl_Trfase/lysoPLipase"/>
</dbReference>
<dbReference type="OrthoDB" id="329835at2759"/>
<dbReference type="Pfam" id="PF02801">
    <property type="entry name" value="Ketoacyl-synt_C"/>
    <property type="match status" value="1"/>
</dbReference>
<feature type="active site" description="Proton acceptor; for dehydratase activity" evidence="8">
    <location>
        <position position="999"/>
    </location>
</feature>
<dbReference type="InterPro" id="IPR001227">
    <property type="entry name" value="Ac_transferase_dom_sf"/>
</dbReference>
<dbReference type="SMART" id="SM00822">
    <property type="entry name" value="PKS_KR"/>
    <property type="match status" value="1"/>
</dbReference>
<evidence type="ECO:0000259" key="9">
    <source>
        <dbReference type="PROSITE" id="PS50075"/>
    </source>
</evidence>
<feature type="domain" description="PKS/mFAS DH" evidence="11">
    <location>
        <begin position="967"/>
        <end position="1274"/>
    </location>
</feature>
<dbReference type="InterPro" id="IPR013217">
    <property type="entry name" value="Methyltransf_12"/>
</dbReference>
<dbReference type="Pfam" id="PF00109">
    <property type="entry name" value="ketoacyl-synt"/>
    <property type="match status" value="1"/>
</dbReference>
<dbReference type="CDD" id="cd02440">
    <property type="entry name" value="AdoMet_MTases"/>
    <property type="match status" value="1"/>
</dbReference>
<dbReference type="InterPro" id="IPR029063">
    <property type="entry name" value="SAM-dependent_MTases_sf"/>
</dbReference>
<feature type="active site" description="Proton donor; for dehydratase activity" evidence="8">
    <location>
        <position position="1185"/>
    </location>
</feature>
<dbReference type="Gene3D" id="3.10.129.110">
    <property type="entry name" value="Polyketide synthase dehydratase"/>
    <property type="match status" value="1"/>
</dbReference>
<dbReference type="CDD" id="cd00833">
    <property type="entry name" value="PKS"/>
    <property type="match status" value="1"/>
</dbReference>
<keyword evidence="1" id="KW-0596">Phosphopantetheine</keyword>
<dbReference type="Pfam" id="PF08659">
    <property type="entry name" value="KR"/>
    <property type="match status" value="1"/>
</dbReference>
<dbReference type="Proteomes" id="UP000191342">
    <property type="component" value="Unassembled WGS sequence"/>
</dbReference>
<dbReference type="InterPro" id="IPR013968">
    <property type="entry name" value="PKS_KR"/>
</dbReference>
<dbReference type="Gene3D" id="3.40.47.10">
    <property type="match status" value="1"/>
</dbReference>
<gene>
    <name evidence="12" type="ORF">PENFLA_c001G10399</name>
</gene>
<dbReference type="SUPFAM" id="SSF51735">
    <property type="entry name" value="NAD(P)-binding Rossmann-fold domains"/>
    <property type="match status" value="2"/>
</dbReference>
<dbReference type="GO" id="GO:0030639">
    <property type="term" value="P:polyketide biosynthetic process"/>
    <property type="evidence" value="ECO:0007669"/>
    <property type="project" value="UniProtKB-ARBA"/>
</dbReference>
<dbReference type="InterPro" id="IPR020841">
    <property type="entry name" value="PKS_Beta-ketoAc_synthase_dom"/>
</dbReference>
<proteinExistence type="predicted"/>
<dbReference type="InterPro" id="IPR032821">
    <property type="entry name" value="PKS_assoc"/>
</dbReference>
<dbReference type="SUPFAM" id="SSF55048">
    <property type="entry name" value="Probable ACP-binding domain of malonyl-CoA ACP transacylase"/>
    <property type="match status" value="1"/>
</dbReference>
<dbReference type="InterPro" id="IPR036736">
    <property type="entry name" value="ACP-like_sf"/>
</dbReference>
<dbReference type="Gene3D" id="3.40.366.10">
    <property type="entry name" value="Malonyl-Coenzyme A Acyl Carrier Protein, domain 2"/>
    <property type="match status" value="1"/>
</dbReference>
<keyword evidence="4" id="KW-0521">NADP</keyword>
<dbReference type="Gene3D" id="3.90.180.10">
    <property type="entry name" value="Medium-chain alcohol dehydrogenases, catalytic domain"/>
    <property type="match status" value="1"/>
</dbReference>
<dbReference type="InterPro" id="IPR016036">
    <property type="entry name" value="Malonyl_transacylase_ACP-bd"/>
</dbReference>
<sequence length="2582" mass="279012">MGSIDNTARRSSWASEPIAIIGMSAKFAGDATNTDNLWRMLIEGRSGWSPFPDSRFRSEGVYHPNNERLNSTHVKGAHFLAEDVGLFDAAFFGYSGETAASMDPQYRLQLESVYEALENAGLPLTNIAGSNTSVFTGVFVHDYRDGLLRDADNLPRLMATGTGVPMMANRVSHFFDLRGASMTIETACSSGMVAVHQAVQSLRTGEADMSIVGGANLTLNPDMYKALGSAGFLSADGKSYAFDSRASGYGRGEGVGTLVVKRLSDALAAGDPIRAVIRESMLNQDGKTETITSPSLEAQEALVRGCYQKAGLDPRETQYFEAHGTGTQAGDTIEAQGIATVFASRQEPLLIGSIKTNVGHTEAASGLASIIKTALAMENGVIPPSINFEKPNPKISLEDWNLKLVREVETWPAGPIRRASINNFGYGGSNAHIILEDGASWVKAIGGQNGRTNGFADGHSNGPNANGHHSTLEPHVQASQGISKVLVLSGKDKQACENMTANLADYLRQTQSTNSNPRELLDSLIYTLGQRRTRFPWVVAHPIPVTEGYEAVVQTLQSPKSKPTRTSRRPRIGMVFTGQGAQWNAMGRELIEAYPVFKASLQEAAGYLEQFGAEWSLMDELMRDAEKSRINEVGLSTPICVAVQISLVRLLRAWGIVPVAVTSHSSGEIAAAYTAGAVSYKTAMAFSYYRAVLAADKSLRGPVKGGMIAVGLGLEETESYLRRLSSDGHAAIACINSPSSITVSGDLSAVVELEDLANADGVFARRLKVDTAWHSHHMTPIANVYCEALENTRAEKIDRDALTAVAFSSPVTGGRITNAQQIARPEHWVESLVQPVQFVAAFTDMVLGGSGSVGSNVDVIVEVGPHTALGGPIQEILGLPEFKDLNIPYYGTLVRKSDARDSMHALASSLLREGYPVNMGAVNFAHGRGQYVKVLTNLPSYPWNHQAKHWAEPRLNRALRERSQPPHDLLGSIVEGSNPNAPSWRHILRMSESPWTRDHAIQSNVIYPAAGYICLAIEAIRQLYVLNQTTGEIDGYRLRDVDFLQALMIPDSSDGIEIQTTIRPVSEKDIASQGWRHFEVWSVTIDNRWTQHAKGLVSVELVESSVRAPQPAKKKITGYTRRILPADLFANLRHLGITHGPVFQNMNSIIQSGSEMRSVVSMTLPDVSVPNDLPRNHILHPVTLDSVITAPYSAVPGAAAREIAAKVPRSVERFWVSSKISHDAGHSLEADTTLIRDDDQGMAADVLVSDHDTGNIVLEMNGFSYQSLGRSMSLQQSESWPNELCNKVIWSLDISTPLPATLATVRNELACTVQSAESDTTKATLRACIYFMQLALVALDSHEVAEMDPQNASYYTWMKDTVERATSGKLFDGSAEWLYHSETERQHHIEQVQTGVDGEIVCRLGTQLVDILRGQIGALDLVMQDNLLSRFYGDAPQWKRAGTQIGRLLRHLSHKNPRARILEVGAGTGAIALHALGALGTSDSGGPNASMYHFTDTSTALFETARESLLPWADLLSFDELDIEHDPATQGYTPGTYDIVIASNIRSISGSTSQALSNISSLLKPGGTLLLVEPLKYEVDVHFVRRLLPGRWSDDSTELRANLCLDMPSWEHQLLSAGFTGVELELLDREDPQEAALVTFMSTVQLPQPPKSNVDADQVVIVTGRNGCPPAGWVEGLKDAIAACTGSEGKLGPIVQDLESLAATAAYYADKICIFLGEVDEAILYNLNSTLLEGIRSMSTNSKGLIWVTRGGAVDCERPEMSLATGFIRSLRNEYVGRKLLTLDLDPKGTPWSDVSMAAIAKILGTVIGNSAGVSMAEKGAVELEYAERDGVILIPRIYHDVTRNRMLSPDASDAAMEKISIENFYQPTRPLCLQPDLLVFGDDDFSADCLEHLPPASLEVQPKAYGATLNSAGDHIAGFECAGIITQVGEEAAAQGYAVGDRVLSVLRHSSFPSRAVVDWKLTTRMPTDMTFQEGASLPLSFLSAYFSLVEIARLQRSRSVLIHAGAGDVGQAAIMVAQHLGAEIYVTVGSPAERGLLILKYGLPVDHIFSCTDSSFGGAVMAATQGRGVDVVLNSLTGPLFQESLNLVAPLGHFVEIGRRNTQTNGYIHMRPFDRGISFATLDISSLLEHRAMDVHRCLAELTRLIELKAVTPVHPITLHAMGEIAEASRLLKVGDQIGKVVLSVDEHSTVSALPSKAAAKLSSEVSYLIVGGSGGLAQSVAHWMVNRGARNLVLLSRSAGTSEKTSAFAEDLRQAGCRRVLPISCDVANEESLGDAIDKCAQEGLPPIRGIIHAAFVLRDAFVEKMTLDDWKYTIQSKVAGTWNLHNQFNLPGDLDFFVLFSSINGILGYASQSAYSAAGAYEDALAHWRVKHCGLPAVSIDLSVVNAVGYVAEANASETLRRSLLRAGRRVIDEDHVLGSLESAILSPFDPQFVVGGINSGPGPHWDLDGDLGRDMRVLPLKYRPPAVAGQSQDDDSSSDSLAAKMIACASQDDAVRVVGTAIAEMLAEMFLVPIEDVDLSQSPSQQGVDSLVAVEVRNMLFSQAGAELSIFNIMQSPSLTQLAIDIVSRSAHVKSAG</sequence>
<protein>
    <submittedName>
        <fullName evidence="12">Uncharacterized protein</fullName>
    </submittedName>
</protein>
<dbReference type="EMBL" id="MLQL01000001">
    <property type="protein sequence ID" value="OQE32382.1"/>
    <property type="molecule type" value="Genomic_DNA"/>
</dbReference>
<keyword evidence="2" id="KW-0597">Phosphoprotein</keyword>
<dbReference type="SUPFAM" id="SSF52151">
    <property type="entry name" value="FabD/lysophospholipase-like"/>
    <property type="match status" value="1"/>
</dbReference>
<dbReference type="Pfam" id="PF13602">
    <property type="entry name" value="ADH_zinc_N_2"/>
    <property type="match status" value="1"/>
</dbReference>
<feature type="domain" description="Carrier" evidence="9">
    <location>
        <begin position="2498"/>
        <end position="2575"/>
    </location>
</feature>
<feature type="domain" description="Ketosynthase family 3 (KS3)" evidence="10">
    <location>
        <begin position="15"/>
        <end position="437"/>
    </location>
</feature>
<dbReference type="InterPro" id="IPR056501">
    <property type="entry name" value="NAD-bd_HRPKS_sdrA"/>
</dbReference>
<dbReference type="InterPro" id="IPR049551">
    <property type="entry name" value="PKS_DH_C"/>
</dbReference>
<dbReference type="InterPro" id="IPR020807">
    <property type="entry name" value="PKS_DH"/>
</dbReference>
<keyword evidence="13" id="KW-1185">Reference proteome</keyword>
<dbReference type="Pfam" id="PF23114">
    <property type="entry name" value="NAD-bd_HRPKS_sdrA"/>
    <property type="match status" value="1"/>
</dbReference>
<dbReference type="GO" id="GO:1901336">
    <property type="term" value="P:lactone biosynthetic process"/>
    <property type="evidence" value="ECO:0007669"/>
    <property type="project" value="UniProtKB-ARBA"/>
</dbReference>
<dbReference type="Pfam" id="PF14765">
    <property type="entry name" value="PS-DH"/>
    <property type="match status" value="1"/>
</dbReference>
<dbReference type="STRING" id="254877.A0A1V6U1G0"/>
<dbReference type="InterPro" id="IPR014031">
    <property type="entry name" value="Ketoacyl_synth_C"/>
</dbReference>
<dbReference type="PROSITE" id="PS50075">
    <property type="entry name" value="CARRIER"/>
    <property type="match status" value="1"/>
</dbReference>
<evidence type="ECO:0000256" key="7">
    <source>
        <dbReference type="ARBA" id="ARBA00023315"/>
    </source>
</evidence>
<evidence type="ECO:0000256" key="6">
    <source>
        <dbReference type="ARBA" id="ARBA00023268"/>
    </source>
</evidence>
<dbReference type="SMART" id="SM00829">
    <property type="entry name" value="PKS_ER"/>
    <property type="match status" value="1"/>
</dbReference>
<evidence type="ECO:0000256" key="3">
    <source>
        <dbReference type="ARBA" id="ARBA00022679"/>
    </source>
</evidence>
<dbReference type="InterPro" id="IPR016039">
    <property type="entry name" value="Thiolase-like"/>
</dbReference>
<dbReference type="InterPro" id="IPR049552">
    <property type="entry name" value="PKS_DH_N"/>
</dbReference>
<feature type="region of interest" description="C-terminal hotdog fold" evidence="8">
    <location>
        <begin position="1117"/>
        <end position="1274"/>
    </location>
</feature>
<dbReference type="InterPro" id="IPR020843">
    <property type="entry name" value="ER"/>
</dbReference>
<keyword evidence="5" id="KW-0560">Oxidoreductase</keyword>
<dbReference type="PANTHER" id="PTHR43775:SF29">
    <property type="entry name" value="ASPERFURANONE POLYKETIDE SYNTHASE AFOG-RELATED"/>
    <property type="match status" value="1"/>
</dbReference>
<dbReference type="Gene3D" id="3.40.50.150">
    <property type="entry name" value="Vaccinia Virus protein VP39"/>
    <property type="match status" value="1"/>
</dbReference>
<dbReference type="SUPFAM" id="SSF50129">
    <property type="entry name" value="GroES-like"/>
    <property type="match status" value="1"/>
</dbReference>
<evidence type="ECO:0000256" key="2">
    <source>
        <dbReference type="ARBA" id="ARBA00022553"/>
    </source>
</evidence>
<dbReference type="Pfam" id="PF08242">
    <property type="entry name" value="Methyltransf_12"/>
    <property type="match status" value="1"/>
</dbReference>
<organism evidence="12 13">
    <name type="scientific">Penicillium flavigenum</name>
    <dbReference type="NCBI Taxonomy" id="254877"/>
    <lineage>
        <taxon>Eukaryota</taxon>
        <taxon>Fungi</taxon>
        <taxon>Dikarya</taxon>
        <taxon>Ascomycota</taxon>
        <taxon>Pezizomycotina</taxon>
        <taxon>Eurotiomycetes</taxon>
        <taxon>Eurotiomycetidae</taxon>
        <taxon>Eurotiales</taxon>
        <taxon>Aspergillaceae</taxon>
        <taxon>Penicillium</taxon>
    </lineage>
</organism>
<dbReference type="SMART" id="SM00826">
    <property type="entry name" value="PKS_DH"/>
    <property type="match status" value="1"/>
</dbReference>
<dbReference type="SMART" id="SM00823">
    <property type="entry name" value="PKS_PP"/>
    <property type="match status" value="1"/>
</dbReference>
<dbReference type="Gene3D" id="1.10.1200.10">
    <property type="entry name" value="ACP-like"/>
    <property type="match status" value="1"/>
</dbReference>
<evidence type="ECO:0000256" key="4">
    <source>
        <dbReference type="ARBA" id="ARBA00022857"/>
    </source>
</evidence>
<name>A0A1V6U1G0_9EURO</name>
<dbReference type="Gene3D" id="3.30.70.3290">
    <property type="match status" value="1"/>
</dbReference>
<evidence type="ECO:0000259" key="10">
    <source>
        <dbReference type="PROSITE" id="PS52004"/>
    </source>
</evidence>
<keyword evidence="6" id="KW-0511">Multifunctional enzyme</keyword>
<dbReference type="SMART" id="SM00827">
    <property type="entry name" value="PKS_AT"/>
    <property type="match status" value="1"/>
</dbReference>
<comment type="caution">
    <text evidence="12">The sequence shown here is derived from an EMBL/GenBank/DDBJ whole genome shotgun (WGS) entry which is preliminary data.</text>
</comment>
<dbReference type="Pfam" id="PF00698">
    <property type="entry name" value="Acyl_transf_1"/>
    <property type="match status" value="1"/>
</dbReference>
<dbReference type="GO" id="GO:0006633">
    <property type="term" value="P:fatty acid biosynthetic process"/>
    <property type="evidence" value="ECO:0007669"/>
    <property type="project" value="TreeGrafter"/>
</dbReference>
<dbReference type="CDD" id="cd05195">
    <property type="entry name" value="enoyl_red"/>
    <property type="match status" value="1"/>
</dbReference>
<accession>A0A1V6U1G0</accession>
<evidence type="ECO:0000313" key="12">
    <source>
        <dbReference type="EMBL" id="OQE32382.1"/>
    </source>
</evidence>
<keyword evidence="3" id="KW-0808">Transferase</keyword>